<feature type="transmembrane region" description="Helical" evidence="2">
    <location>
        <begin position="12"/>
        <end position="32"/>
    </location>
</feature>
<feature type="transmembrane region" description="Helical" evidence="2">
    <location>
        <begin position="303"/>
        <end position="325"/>
    </location>
</feature>
<evidence type="ECO:0000256" key="1">
    <source>
        <dbReference type="SAM" id="MobiDB-lite"/>
    </source>
</evidence>
<evidence type="ECO:0000313" key="3">
    <source>
        <dbReference type="EMBL" id="PRR83064.1"/>
    </source>
</evidence>
<accession>A0A2T0BGR5</accession>
<evidence type="ECO:0000313" key="4">
    <source>
        <dbReference type="Proteomes" id="UP000239471"/>
    </source>
</evidence>
<feature type="transmembrane region" description="Helical" evidence="2">
    <location>
        <begin position="236"/>
        <end position="255"/>
    </location>
</feature>
<name>A0A2T0BGR5_9CLOT</name>
<keyword evidence="2" id="KW-0472">Membrane</keyword>
<gene>
    <name evidence="3" type="ORF">CLVI_13130</name>
</gene>
<keyword evidence="4" id="KW-1185">Reference proteome</keyword>
<comment type="caution">
    <text evidence="3">The sequence shown here is derived from an EMBL/GenBank/DDBJ whole genome shotgun (WGS) entry which is preliminary data.</text>
</comment>
<keyword evidence="2" id="KW-0812">Transmembrane</keyword>
<dbReference type="InterPro" id="IPR045691">
    <property type="entry name" value="DUF6056"/>
</dbReference>
<feature type="transmembrane region" description="Helical" evidence="2">
    <location>
        <begin position="202"/>
        <end position="224"/>
    </location>
</feature>
<dbReference type="Pfam" id="PF19528">
    <property type="entry name" value="DUF6056"/>
    <property type="match status" value="1"/>
</dbReference>
<feature type="transmembrane region" description="Helical" evidence="2">
    <location>
        <begin position="337"/>
        <end position="358"/>
    </location>
</feature>
<feature type="transmembrane region" description="Helical" evidence="2">
    <location>
        <begin position="395"/>
        <end position="417"/>
    </location>
</feature>
<organism evidence="3 4">
    <name type="scientific">Clostridium vincentii</name>
    <dbReference type="NCBI Taxonomy" id="52704"/>
    <lineage>
        <taxon>Bacteria</taxon>
        <taxon>Bacillati</taxon>
        <taxon>Bacillota</taxon>
        <taxon>Clostridia</taxon>
        <taxon>Eubacteriales</taxon>
        <taxon>Clostridiaceae</taxon>
        <taxon>Clostridium</taxon>
    </lineage>
</organism>
<feature type="transmembrane region" description="Helical" evidence="2">
    <location>
        <begin position="113"/>
        <end position="130"/>
    </location>
</feature>
<dbReference type="EMBL" id="PVXQ01000010">
    <property type="protein sequence ID" value="PRR83064.1"/>
    <property type="molecule type" value="Genomic_DNA"/>
</dbReference>
<dbReference type="Proteomes" id="UP000239471">
    <property type="component" value="Unassembled WGS sequence"/>
</dbReference>
<feature type="compositionally biased region" description="Basic and acidic residues" evidence="1">
    <location>
        <begin position="513"/>
        <end position="530"/>
    </location>
</feature>
<feature type="region of interest" description="Disordered" evidence="1">
    <location>
        <begin position="513"/>
        <end position="532"/>
    </location>
</feature>
<sequence length="565" mass="64533">MKSIRNIFKNPTLYLYIIIFTIIFLLTNNMHFNADEYNYSHITWTNTRISSLSDILTSQKILYFNWTGRIIVHSLIQLFLFIGGNTFPIVNSFVFCIFIYLISNLVFSKKTPYLLLIIFAIVWIFTPMFGETIVWLSGSINYLWPSTLFLLLLNIYSKNNSKTPLLMIIAFITGASHEMIFICGGAYLLLDLCISKFNHKKILTFLCFLIGGLFLILAPGNFLRVSQPSNILRTSTIIKVLIGIILFAVIVLINTKLKSTFIKYIDIIKKHKKTNTILSILCILSFICLLILILTNYIPTSGILLAIYYFKFLLILIPLFIFLFLKCIKQNMSTEQLLVNLNLFFIGIISGLAMYTMPECPDRSFFLSCTIINIAIINLIGYLGFKKSYLLTSSIFILAFITLSLTIHYYIIFLGSWKKDFNTQITASEGSSQIVLPIQPKPLLLISNYYGAAPSTLSNTPNSITNYYTANYYNFEEIIGVEQNTIVMKIEKDNIDKNAIYFEYIDSDGTTKKSYSEKVQTEPSKSDSDKNQAFISIPSDSTDIQFINKSSLEITNDNITIFKLK</sequence>
<proteinExistence type="predicted"/>
<reference evidence="3 4" key="1">
    <citation type="submission" date="2018-03" db="EMBL/GenBank/DDBJ databases">
        <title>Genome sequence of Clostridium vincentii DSM 10228.</title>
        <authorList>
            <person name="Poehlein A."/>
            <person name="Daniel R."/>
        </authorList>
    </citation>
    <scope>NUCLEOTIDE SEQUENCE [LARGE SCALE GENOMIC DNA]</scope>
    <source>
        <strain evidence="3 4">DSM 10228</strain>
    </source>
</reference>
<dbReference type="OrthoDB" id="2284195at2"/>
<dbReference type="RefSeq" id="WP_106059305.1">
    <property type="nucleotide sequence ID" value="NZ_PVXQ01000010.1"/>
</dbReference>
<keyword evidence="2" id="KW-1133">Transmembrane helix</keyword>
<feature type="transmembrane region" description="Helical" evidence="2">
    <location>
        <begin position="89"/>
        <end position="107"/>
    </location>
</feature>
<dbReference type="AlphaFoldDB" id="A0A2T0BGR5"/>
<evidence type="ECO:0000256" key="2">
    <source>
        <dbReference type="SAM" id="Phobius"/>
    </source>
</evidence>
<feature type="transmembrane region" description="Helical" evidence="2">
    <location>
        <begin position="276"/>
        <end position="297"/>
    </location>
</feature>
<protein>
    <submittedName>
        <fullName evidence="3">Uncharacterized protein</fullName>
    </submittedName>
</protein>
<feature type="transmembrane region" description="Helical" evidence="2">
    <location>
        <begin position="364"/>
        <end position="383"/>
    </location>
</feature>
<feature type="transmembrane region" description="Helical" evidence="2">
    <location>
        <begin position="165"/>
        <end position="190"/>
    </location>
</feature>